<protein>
    <submittedName>
        <fullName evidence="2">Uncharacterized protein</fullName>
    </submittedName>
</protein>
<dbReference type="AlphaFoldDB" id="A0ABD0L8Q1"/>
<dbReference type="Proteomes" id="UP001519460">
    <property type="component" value="Unassembled WGS sequence"/>
</dbReference>
<name>A0ABD0L8Q1_9CAEN</name>
<evidence type="ECO:0000256" key="1">
    <source>
        <dbReference type="SAM" id="MobiDB-lite"/>
    </source>
</evidence>
<proteinExistence type="predicted"/>
<reference evidence="2 3" key="1">
    <citation type="journal article" date="2023" name="Sci. Data">
        <title>Genome assembly of the Korean intertidal mud-creeper Batillaria attramentaria.</title>
        <authorList>
            <person name="Patra A.K."/>
            <person name="Ho P.T."/>
            <person name="Jun S."/>
            <person name="Lee S.J."/>
            <person name="Kim Y."/>
            <person name="Won Y.J."/>
        </authorList>
    </citation>
    <scope>NUCLEOTIDE SEQUENCE [LARGE SCALE GENOMIC DNA]</scope>
    <source>
        <strain evidence="2">Wonlab-2016</strain>
    </source>
</reference>
<gene>
    <name evidence="2" type="ORF">BaRGS_00012832</name>
</gene>
<dbReference type="EMBL" id="JACVVK020000071">
    <property type="protein sequence ID" value="KAK7495842.1"/>
    <property type="molecule type" value="Genomic_DNA"/>
</dbReference>
<feature type="compositionally biased region" description="Polar residues" evidence="1">
    <location>
        <begin position="49"/>
        <end position="68"/>
    </location>
</feature>
<evidence type="ECO:0000313" key="2">
    <source>
        <dbReference type="EMBL" id="KAK7495842.1"/>
    </source>
</evidence>
<comment type="caution">
    <text evidence="2">The sequence shown here is derived from an EMBL/GenBank/DDBJ whole genome shotgun (WGS) entry which is preliminary data.</text>
</comment>
<feature type="region of interest" description="Disordered" evidence="1">
    <location>
        <begin position="43"/>
        <end position="77"/>
    </location>
</feature>
<evidence type="ECO:0000313" key="3">
    <source>
        <dbReference type="Proteomes" id="UP001519460"/>
    </source>
</evidence>
<accession>A0ABD0L8Q1</accession>
<sequence length="77" mass="8444">MGRGVLVPQHNHNTAMRGKTADLFSRLVAVVVLHLFLAPSAYSRESVGRNPNPNQHGSRFTPCDTSRTSHMRCDGNA</sequence>
<keyword evidence="3" id="KW-1185">Reference proteome</keyword>
<organism evidence="2 3">
    <name type="scientific">Batillaria attramentaria</name>
    <dbReference type="NCBI Taxonomy" id="370345"/>
    <lineage>
        <taxon>Eukaryota</taxon>
        <taxon>Metazoa</taxon>
        <taxon>Spiralia</taxon>
        <taxon>Lophotrochozoa</taxon>
        <taxon>Mollusca</taxon>
        <taxon>Gastropoda</taxon>
        <taxon>Caenogastropoda</taxon>
        <taxon>Sorbeoconcha</taxon>
        <taxon>Cerithioidea</taxon>
        <taxon>Batillariidae</taxon>
        <taxon>Batillaria</taxon>
    </lineage>
</organism>